<dbReference type="Proteomes" id="UP000000593">
    <property type="component" value="Chromosome 2"/>
</dbReference>
<reference evidence="2" key="1">
    <citation type="journal article" date="2005" name="Science">
        <title>Life at depth: Photobacterium profundum genome sequence and expression analysis.</title>
        <authorList>
            <person name="Vezzi A."/>
            <person name="Campanaro S."/>
            <person name="D'Angelo M."/>
            <person name="Simonato F."/>
            <person name="Vitulo N."/>
            <person name="Lauro F.M."/>
            <person name="Cestaro A."/>
            <person name="Malacrida G."/>
            <person name="Simionati B."/>
            <person name="Cannata N."/>
            <person name="Romualdi C."/>
            <person name="Bartlett D.H."/>
            <person name="Valle G."/>
        </authorList>
    </citation>
    <scope>NUCLEOTIDE SEQUENCE [LARGE SCALE GENOMIC DNA]</scope>
    <source>
        <strain evidence="2">ATCC BAA-1253 / SS9</strain>
    </source>
</reference>
<dbReference type="EMBL" id="CR378677">
    <property type="protein sequence ID" value="CAG22749.1"/>
    <property type="molecule type" value="Genomic_DNA"/>
</dbReference>
<dbReference type="KEGG" id="ppr:PBPRB0877"/>
<evidence type="ECO:0008006" key="3">
    <source>
        <dbReference type="Google" id="ProtNLM"/>
    </source>
</evidence>
<evidence type="ECO:0000313" key="2">
    <source>
        <dbReference type="Proteomes" id="UP000000593"/>
    </source>
</evidence>
<dbReference type="STRING" id="298386.PBPRB0877"/>
<evidence type="ECO:0000313" key="1">
    <source>
        <dbReference type="EMBL" id="CAG22749.1"/>
    </source>
</evidence>
<sequence length="216" mass="25085">MNIKPDLSGFFNDVKRLFKLNMINSEQEYQNKTQQLLLSDTLRMECLRAVKSLNLPDCFLGAGFLRNAIWDCLHNKGEITPLNDIDVVYFDTEDISCKTEQELAAKLKVLVPSMNWEVRNQARMHVKHNDQPYRNTTDAISRWVEIPTCVGVRLDEGEQLVFTAPFGLTHNWAPNVGINPKRPMPDIFYRRIEEKSWLQVWPLLNIISTDKAHKIE</sequence>
<dbReference type="InterPro" id="IPR009267">
    <property type="entry name" value="NTP_transf_6"/>
</dbReference>
<organism evidence="1 2">
    <name type="scientific">Photobacterium profundum (strain SS9)</name>
    <dbReference type="NCBI Taxonomy" id="298386"/>
    <lineage>
        <taxon>Bacteria</taxon>
        <taxon>Pseudomonadati</taxon>
        <taxon>Pseudomonadota</taxon>
        <taxon>Gammaproteobacteria</taxon>
        <taxon>Vibrionales</taxon>
        <taxon>Vibrionaceae</taxon>
        <taxon>Photobacterium</taxon>
    </lineage>
</organism>
<dbReference type="AlphaFoldDB" id="Q6LIY1"/>
<dbReference type="Pfam" id="PF06042">
    <property type="entry name" value="NTP_transf_6"/>
    <property type="match status" value="1"/>
</dbReference>
<name>Q6LIY1_PHOPR</name>
<dbReference type="PANTHER" id="PTHR39166">
    <property type="entry name" value="BLL1166 PROTEIN"/>
    <property type="match status" value="1"/>
</dbReference>
<dbReference type="eggNOG" id="COG3575">
    <property type="taxonomic scope" value="Bacteria"/>
</dbReference>
<keyword evidence="2" id="KW-1185">Reference proteome</keyword>
<accession>Q6LIY1</accession>
<proteinExistence type="predicted"/>
<gene>
    <name evidence="1" type="primary">GBS0088</name>
    <name evidence="1" type="ordered locus">PBPRB0877</name>
</gene>
<dbReference type="PANTHER" id="PTHR39166:SF1">
    <property type="entry name" value="BLL1166 PROTEIN"/>
    <property type="match status" value="1"/>
</dbReference>
<dbReference type="HOGENOM" id="CLU_092842_1_0_6"/>
<protein>
    <recommendedName>
        <fullName evidence="3">Nitrate reductase</fullName>
    </recommendedName>
</protein>